<reference evidence="3 4" key="1">
    <citation type="submission" date="2019-04" db="EMBL/GenBank/DDBJ databases">
        <title>Phreatobacter aquaticus sp. nov.</title>
        <authorList>
            <person name="Choi A."/>
            <person name="Baek K."/>
        </authorList>
    </citation>
    <scope>NUCLEOTIDE SEQUENCE [LARGE SCALE GENOMIC DNA]</scope>
    <source>
        <strain evidence="3 4">NMCR1094</strain>
    </source>
</reference>
<accession>A0A4D7QK65</accession>
<dbReference type="EMBL" id="CP039865">
    <property type="protein sequence ID" value="QCK87011.1"/>
    <property type="molecule type" value="Genomic_DNA"/>
</dbReference>
<dbReference type="InterPro" id="IPR001509">
    <property type="entry name" value="Epimerase_deHydtase"/>
</dbReference>
<feature type="transmembrane region" description="Helical" evidence="1">
    <location>
        <begin position="392"/>
        <end position="415"/>
    </location>
</feature>
<evidence type="ECO:0000313" key="3">
    <source>
        <dbReference type="EMBL" id="QCK87011.1"/>
    </source>
</evidence>
<dbReference type="RefSeq" id="WP_137100342.1">
    <property type="nucleotide sequence ID" value="NZ_CP039865.1"/>
</dbReference>
<organism evidence="3 4">
    <name type="scientific">Phreatobacter aquaticus</name>
    <dbReference type="NCBI Taxonomy" id="2570229"/>
    <lineage>
        <taxon>Bacteria</taxon>
        <taxon>Pseudomonadati</taxon>
        <taxon>Pseudomonadota</taxon>
        <taxon>Alphaproteobacteria</taxon>
        <taxon>Hyphomicrobiales</taxon>
        <taxon>Phreatobacteraceae</taxon>
        <taxon>Phreatobacter</taxon>
    </lineage>
</organism>
<feature type="transmembrane region" description="Helical" evidence="1">
    <location>
        <begin position="326"/>
        <end position="347"/>
    </location>
</feature>
<dbReference type="Pfam" id="PF13781">
    <property type="entry name" value="DoxX_3"/>
    <property type="match status" value="1"/>
</dbReference>
<feature type="transmembrane region" description="Helical" evidence="1">
    <location>
        <begin position="367"/>
        <end position="385"/>
    </location>
</feature>
<keyword evidence="1" id="KW-0472">Membrane</keyword>
<sequence length="442" mass="46648">MPDALPTIAILGASGLIGQALAEHLMLEGYPVVAMARRLTQAQTHRFGATAIEAPIMALDASGLARIIRERHIDMVVNCIGVLQDGPRGKTEAVHVDFVRRLTEAMALSGRAPLLLHLSVPGDPDDDATAFSRTKREAERVIAESGLPFVVLRPGFVIAPAAYGGSALIRALAALPLDLPASEASRTFAATAISDIGRTVSIVARRWQTGERHWRASYDVMERNPTNVGGVVAAFRARFGGPAPRLTLPAFLLGIGARFGDAAARLGWAPPVRSTALAELRRGVAGDPSVWSAETGIEPLSLDEALRRVPATVQEGWFGRLYLAKALIFGSLALFWLVSGLVALTVSFDAASAILMAQGMPKPAADMLTVATSLADIAIGGAIAWRRWSRAGLIAGIGLTVGYLAGSVMIAPQLWLDPVGSMVKTVPAAMLMLVALAILDDR</sequence>
<dbReference type="Pfam" id="PF01370">
    <property type="entry name" value="Epimerase"/>
    <property type="match status" value="1"/>
</dbReference>
<protein>
    <submittedName>
        <fullName evidence="3">SDR family oxidoreductase</fullName>
    </submittedName>
</protein>
<feature type="transmembrane region" description="Helical" evidence="1">
    <location>
        <begin position="421"/>
        <end position="439"/>
    </location>
</feature>
<dbReference type="KEGG" id="paqt:E8L99_15205"/>
<proteinExistence type="predicted"/>
<dbReference type="InterPro" id="IPR051207">
    <property type="entry name" value="ComplexI_NDUFA9_subunit"/>
</dbReference>
<dbReference type="InterPro" id="IPR036291">
    <property type="entry name" value="NAD(P)-bd_dom_sf"/>
</dbReference>
<dbReference type="SUPFAM" id="SSF51735">
    <property type="entry name" value="NAD(P)-binding Rossmann-fold domains"/>
    <property type="match status" value="1"/>
</dbReference>
<evidence type="ECO:0000313" key="4">
    <source>
        <dbReference type="Proteomes" id="UP000298588"/>
    </source>
</evidence>
<evidence type="ECO:0000256" key="1">
    <source>
        <dbReference type="SAM" id="Phobius"/>
    </source>
</evidence>
<keyword evidence="1" id="KW-1133">Transmembrane helix</keyword>
<dbReference type="AlphaFoldDB" id="A0A4D7QK65"/>
<dbReference type="Proteomes" id="UP000298588">
    <property type="component" value="Chromosome"/>
</dbReference>
<dbReference type="PANTHER" id="PTHR12126:SF11">
    <property type="entry name" value="NADH DEHYDROGENASE [UBIQUINONE] 1 ALPHA SUBCOMPLEX SUBUNIT 9, MITOCHONDRIAL"/>
    <property type="match status" value="1"/>
</dbReference>
<dbReference type="Gene3D" id="3.40.50.720">
    <property type="entry name" value="NAD(P)-binding Rossmann-like Domain"/>
    <property type="match status" value="1"/>
</dbReference>
<feature type="domain" description="NAD-dependent epimerase/dehydratase" evidence="2">
    <location>
        <begin position="8"/>
        <end position="161"/>
    </location>
</feature>
<keyword evidence="4" id="KW-1185">Reference proteome</keyword>
<dbReference type="OrthoDB" id="5377001at2"/>
<name>A0A4D7QK65_9HYPH</name>
<evidence type="ECO:0000259" key="2">
    <source>
        <dbReference type="Pfam" id="PF01370"/>
    </source>
</evidence>
<dbReference type="PANTHER" id="PTHR12126">
    <property type="entry name" value="NADH-UBIQUINONE OXIDOREDUCTASE 39 KDA SUBUNIT-RELATED"/>
    <property type="match status" value="1"/>
</dbReference>
<dbReference type="InterPro" id="IPR025695">
    <property type="entry name" value="DoxX-like"/>
</dbReference>
<dbReference type="GO" id="GO:0044877">
    <property type="term" value="F:protein-containing complex binding"/>
    <property type="evidence" value="ECO:0007669"/>
    <property type="project" value="TreeGrafter"/>
</dbReference>
<keyword evidence="1" id="KW-0812">Transmembrane</keyword>
<gene>
    <name evidence="3" type="ORF">E8L99_15205</name>
</gene>